<dbReference type="AlphaFoldDB" id="A0A895XTT7"/>
<name>A0A895XTT7_9ACTN</name>
<evidence type="ECO:0000259" key="8">
    <source>
        <dbReference type="Pfam" id="PF00082"/>
    </source>
</evidence>
<keyword evidence="2 5" id="KW-0645">Protease</keyword>
<feature type="compositionally biased region" description="Basic and acidic residues" evidence="7">
    <location>
        <begin position="8"/>
        <end position="22"/>
    </location>
</feature>
<dbReference type="GO" id="GO:0006508">
    <property type="term" value="P:proteolysis"/>
    <property type="evidence" value="ECO:0007669"/>
    <property type="project" value="UniProtKB-KW"/>
</dbReference>
<accession>A0A895XTT7</accession>
<dbReference type="InterPro" id="IPR036852">
    <property type="entry name" value="Peptidase_S8/S53_dom_sf"/>
</dbReference>
<feature type="active site" description="Charge relay system" evidence="5">
    <location>
        <position position="475"/>
    </location>
</feature>
<feature type="domain" description="Peptidase S8/S53" evidence="8">
    <location>
        <begin position="200"/>
        <end position="491"/>
    </location>
</feature>
<evidence type="ECO:0000256" key="1">
    <source>
        <dbReference type="ARBA" id="ARBA00011073"/>
    </source>
</evidence>
<feature type="active site" description="Charge relay system" evidence="5">
    <location>
        <position position="275"/>
    </location>
</feature>
<sequence length="515" mass="55370">MRLMFTDHAPRIESPNPRRDRMSGVPSLSTPTLNRHHGRVLRPGHVVKAPQSPEPVGTIYRYDRLLVDSSVFEDEAQCHQLGEALEASGMSAAATASSSGGKLCRRVPLELSPNADPGTIDAWRVLQSIRRQANEGTCDAALADRVRLEHLMVAASDNSRPGIGGPEPINTNLLRPQGRVPVDMVVPMPTRRSLDDLNGRRLRVAVLDTGVAQKHPALSIADWREGGDPFVVVDSEFQQTLGADADPALIPLDSPWDEDVHNGDLIAEVASHYGHGTFMAGILRQTAPDVQVYSLRVMHNDGLAFEREVVAALEHVADQVEAAYAGDTEALGVDMVILSLGYVDEDPTDDPGGWMADIVTRLSRLGIPVVAAAGNQSSERPFYPAAFATRQSEALAPVLSVGALNPNGNIAMFSNDGPWVSCFASGASVVSTFPPVARGSLSPYRRVETDYAGRYRESLDPDDFSSGFAVWSGTSFAAPLAAAYLANEMEKLGPAPTVAEAMTRSQVALKKLKQR</sequence>
<evidence type="ECO:0000256" key="3">
    <source>
        <dbReference type="ARBA" id="ARBA00022801"/>
    </source>
</evidence>
<dbReference type="EMBL" id="CP070496">
    <property type="protein sequence ID" value="QSB05936.1"/>
    <property type="molecule type" value="Genomic_DNA"/>
</dbReference>
<dbReference type="PROSITE" id="PS00136">
    <property type="entry name" value="SUBTILASE_ASP"/>
    <property type="match status" value="1"/>
</dbReference>
<dbReference type="RefSeq" id="WP_213171947.1">
    <property type="nucleotide sequence ID" value="NZ_CP070496.1"/>
</dbReference>
<dbReference type="InterPro" id="IPR023828">
    <property type="entry name" value="Peptidase_S8_Ser-AS"/>
</dbReference>
<evidence type="ECO:0000313" key="10">
    <source>
        <dbReference type="Proteomes" id="UP000662939"/>
    </source>
</evidence>
<dbReference type="PROSITE" id="PS00138">
    <property type="entry name" value="SUBTILASE_SER"/>
    <property type="match status" value="1"/>
</dbReference>
<dbReference type="InterPro" id="IPR015500">
    <property type="entry name" value="Peptidase_S8_subtilisin-rel"/>
</dbReference>
<organism evidence="9 10">
    <name type="scientific">Natronoglycomyces albus</name>
    <dbReference type="NCBI Taxonomy" id="2811108"/>
    <lineage>
        <taxon>Bacteria</taxon>
        <taxon>Bacillati</taxon>
        <taxon>Actinomycetota</taxon>
        <taxon>Actinomycetes</taxon>
        <taxon>Glycomycetales</taxon>
        <taxon>Glycomycetaceae</taxon>
        <taxon>Natronoglycomyces</taxon>
    </lineage>
</organism>
<gene>
    <name evidence="9" type="ORF">JQS30_03145</name>
</gene>
<dbReference type="PANTHER" id="PTHR43806">
    <property type="entry name" value="PEPTIDASE S8"/>
    <property type="match status" value="1"/>
</dbReference>
<dbReference type="InterPro" id="IPR000209">
    <property type="entry name" value="Peptidase_S8/S53_dom"/>
</dbReference>
<dbReference type="Pfam" id="PF00082">
    <property type="entry name" value="Peptidase_S8"/>
    <property type="match status" value="1"/>
</dbReference>
<dbReference type="Gene3D" id="3.40.50.200">
    <property type="entry name" value="Peptidase S8/S53 domain"/>
    <property type="match status" value="1"/>
</dbReference>
<dbReference type="GO" id="GO:0004252">
    <property type="term" value="F:serine-type endopeptidase activity"/>
    <property type="evidence" value="ECO:0007669"/>
    <property type="project" value="UniProtKB-UniRule"/>
</dbReference>
<feature type="active site" description="Charge relay system" evidence="5">
    <location>
        <position position="208"/>
    </location>
</feature>
<reference evidence="9" key="1">
    <citation type="submission" date="2021-02" db="EMBL/GenBank/DDBJ databases">
        <title>Natronoglycomyces albus gen. nov., sp. nov, a haloalkaliphilic actinobacterium from a soda solonchak soil.</title>
        <authorList>
            <person name="Sorokin D.Y."/>
            <person name="Khijniak T.V."/>
            <person name="Zakharycheva A.P."/>
            <person name="Boueva O.V."/>
            <person name="Ariskina E.V."/>
            <person name="Hahnke R.L."/>
            <person name="Bunk B."/>
            <person name="Sproer C."/>
            <person name="Schumann P."/>
            <person name="Evtushenko L.I."/>
            <person name="Kublanov I.V."/>
        </authorList>
    </citation>
    <scope>NUCLEOTIDE SEQUENCE</scope>
    <source>
        <strain evidence="9">DSM 106290</strain>
    </source>
</reference>
<evidence type="ECO:0000256" key="6">
    <source>
        <dbReference type="RuleBase" id="RU003355"/>
    </source>
</evidence>
<evidence type="ECO:0000256" key="2">
    <source>
        <dbReference type="ARBA" id="ARBA00022670"/>
    </source>
</evidence>
<keyword evidence="3 5" id="KW-0378">Hydrolase</keyword>
<evidence type="ECO:0000256" key="5">
    <source>
        <dbReference type="PROSITE-ProRule" id="PRU01240"/>
    </source>
</evidence>
<keyword evidence="4 5" id="KW-0720">Serine protease</keyword>
<evidence type="ECO:0000256" key="4">
    <source>
        <dbReference type="ARBA" id="ARBA00022825"/>
    </source>
</evidence>
<evidence type="ECO:0000313" key="9">
    <source>
        <dbReference type="EMBL" id="QSB05936.1"/>
    </source>
</evidence>
<dbReference type="PROSITE" id="PS51892">
    <property type="entry name" value="SUBTILASE"/>
    <property type="match status" value="1"/>
</dbReference>
<dbReference type="Proteomes" id="UP000662939">
    <property type="component" value="Chromosome"/>
</dbReference>
<evidence type="ECO:0000256" key="7">
    <source>
        <dbReference type="SAM" id="MobiDB-lite"/>
    </source>
</evidence>
<feature type="region of interest" description="Disordered" evidence="7">
    <location>
        <begin position="1"/>
        <end position="37"/>
    </location>
</feature>
<keyword evidence="10" id="KW-1185">Reference proteome</keyword>
<proteinExistence type="inferred from homology"/>
<dbReference type="PANTHER" id="PTHR43806:SF11">
    <property type="entry name" value="CEREVISIN-RELATED"/>
    <property type="match status" value="1"/>
</dbReference>
<comment type="similarity">
    <text evidence="1 5 6">Belongs to the peptidase S8 family.</text>
</comment>
<dbReference type="InterPro" id="IPR023827">
    <property type="entry name" value="Peptidase_S8_Asp-AS"/>
</dbReference>
<dbReference type="PRINTS" id="PR00723">
    <property type="entry name" value="SUBTILISIN"/>
</dbReference>
<dbReference type="KEGG" id="nav:JQS30_03145"/>
<dbReference type="InterPro" id="IPR050131">
    <property type="entry name" value="Peptidase_S8_subtilisin-like"/>
</dbReference>
<dbReference type="SUPFAM" id="SSF52743">
    <property type="entry name" value="Subtilisin-like"/>
    <property type="match status" value="1"/>
</dbReference>
<protein>
    <submittedName>
        <fullName evidence="9">S8 family serine peptidase</fullName>
    </submittedName>
</protein>